<dbReference type="PANTHER" id="PTHR46018">
    <property type="entry name" value="ZINC PHOSPHODIESTERASE ELAC PROTEIN 1"/>
    <property type="match status" value="1"/>
</dbReference>
<dbReference type="InterPro" id="IPR036866">
    <property type="entry name" value="RibonucZ/Hydroxyglut_hydro"/>
</dbReference>
<evidence type="ECO:0000313" key="3">
    <source>
        <dbReference type="EMBL" id="QNQ08869.1"/>
    </source>
</evidence>
<accession>A0A7H0LGR6</accession>
<dbReference type="Proteomes" id="UP000516148">
    <property type="component" value="Chromosome"/>
</dbReference>
<dbReference type="CDD" id="cd07719">
    <property type="entry name" value="arylsulfatase_AtsA-like_MBL-fold"/>
    <property type="match status" value="1"/>
</dbReference>
<dbReference type="GO" id="GO:0042781">
    <property type="term" value="F:3'-tRNA processing endoribonuclease activity"/>
    <property type="evidence" value="ECO:0007669"/>
    <property type="project" value="TreeGrafter"/>
</dbReference>
<dbReference type="EMBL" id="CP061038">
    <property type="protein sequence ID" value="QNQ08869.1"/>
    <property type="molecule type" value="Genomic_DNA"/>
</dbReference>
<dbReference type="PANTHER" id="PTHR46018:SF2">
    <property type="entry name" value="ZINC PHOSPHODIESTERASE ELAC PROTEIN 1"/>
    <property type="match status" value="1"/>
</dbReference>
<evidence type="ECO:0000259" key="2">
    <source>
        <dbReference type="SMART" id="SM00849"/>
    </source>
</evidence>
<sequence length="360" mass="37736">MKKRTTALIALAAILLIAGMSVKLFQIPLATALLERTVDQRVGRDATAGLPDGLHVALCGTGSPFPDPSRAGPCTMVIAGMRIFVVDAGEGGARNLMLMGLPVGRIERLFLTHYHSDHIDGLGPLMLLRWAGTPSTSPLPVSGPPGVEAVVAGFNQAHAADNGYRTAHHGAAIMPPSGAGAIAFPFVLPAAGTGLVILDDAGLRITAFRVNHAPISPAVGYRFDYKGRSVVLSGDTAFSPSLVTAARGADLLVHEALQPMLVKKLTAAFEARGIKNTAQVTRDILNYHTTPEQAADAARLAGVRALALNHIVPPMPMRFAYPAFLGDAHRHYSGPIMIGEDGMMFSLPAGGTAMTEKPLL</sequence>
<dbReference type="KEGG" id="spap:H3Z74_19475"/>
<dbReference type="InterPro" id="IPR044094">
    <property type="entry name" value="AtsA-like_MBL-fold"/>
</dbReference>
<dbReference type="RefSeq" id="WP_187761195.1">
    <property type="nucleotide sequence ID" value="NZ_CP061038.1"/>
</dbReference>
<dbReference type="InterPro" id="IPR001279">
    <property type="entry name" value="Metallo-B-lactamas"/>
</dbReference>
<name>A0A7H0LGR6_9SPHN</name>
<proteinExistence type="predicted"/>
<evidence type="ECO:0000313" key="4">
    <source>
        <dbReference type="Proteomes" id="UP000516148"/>
    </source>
</evidence>
<keyword evidence="1 3" id="KW-0378">Hydrolase</keyword>
<protein>
    <submittedName>
        <fullName evidence="3">MBL fold metallo-hydrolase</fullName>
    </submittedName>
</protein>
<dbReference type="Gene3D" id="3.60.15.10">
    <property type="entry name" value="Ribonuclease Z/Hydroxyacylglutathione hydrolase-like"/>
    <property type="match status" value="1"/>
</dbReference>
<evidence type="ECO:0000256" key="1">
    <source>
        <dbReference type="ARBA" id="ARBA00022801"/>
    </source>
</evidence>
<dbReference type="SUPFAM" id="SSF56281">
    <property type="entry name" value="Metallo-hydrolase/oxidoreductase"/>
    <property type="match status" value="1"/>
</dbReference>
<gene>
    <name evidence="3" type="ORF">H3Z74_19475</name>
</gene>
<reference evidence="3 4" key="1">
    <citation type="submission" date="2020-09" db="EMBL/GenBank/DDBJ databases">
        <title>Sphingomonas sp., a new species isolated from pork steak.</title>
        <authorList>
            <person name="Heidler von Heilborn D."/>
        </authorList>
    </citation>
    <scope>NUCLEOTIDE SEQUENCE [LARGE SCALE GENOMIC DNA]</scope>
    <source>
        <strain evidence="4">S8-3T</strain>
    </source>
</reference>
<keyword evidence="4" id="KW-1185">Reference proteome</keyword>
<organism evidence="3 4">
    <name type="scientific">Sphingomonas alpina</name>
    <dbReference type="NCBI Taxonomy" id="653931"/>
    <lineage>
        <taxon>Bacteria</taxon>
        <taxon>Pseudomonadati</taxon>
        <taxon>Pseudomonadota</taxon>
        <taxon>Alphaproteobacteria</taxon>
        <taxon>Sphingomonadales</taxon>
        <taxon>Sphingomonadaceae</taxon>
        <taxon>Sphingomonas</taxon>
    </lineage>
</organism>
<dbReference type="AlphaFoldDB" id="A0A7H0LGR6"/>
<feature type="domain" description="Metallo-beta-lactamase" evidence="2">
    <location>
        <begin position="71"/>
        <end position="272"/>
    </location>
</feature>
<dbReference type="SMART" id="SM00849">
    <property type="entry name" value="Lactamase_B"/>
    <property type="match status" value="1"/>
</dbReference>
<dbReference type="Pfam" id="PF00753">
    <property type="entry name" value="Lactamase_B"/>
    <property type="match status" value="1"/>
</dbReference>